<evidence type="ECO:0000256" key="2">
    <source>
        <dbReference type="ARBA" id="ARBA00023125"/>
    </source>
</evidence>
<feature type="transmembrane region" description="Helical" evidence="4">
    <location>
        <begin position="77"/>
        <end position="96"/>
    </location>
</feature>
<evidence type="ECO:0000313" key="6">
    <source>
        <dbReference type="EMBL" id="RDC46664.1"/>
    </source>
</evidence>
<dbReference type="Proteomes" id="UP000253805">
    <property type="component" value="Unassembled WGS sequence"/>
</dbReference>
<feature type="transmembrane region" description="Helical" evidence="4">
    <location>
        <begin position="320"/>
        <end position="347"/>
    </location>
</feature>
<keyword evidence="3" id="KW-0804">Transcription</keyword>
<evidence type="ECO:0000256" key="1">
    <source>
        <dbReference type="ARBA" id="ARBA00023015"/>
    </source>
</evidence>
<dbReference type="EMBL" id="PPUT01000002">
    <property type="protein sequence ID" value="RDC46664.1"/>
    <property type="molecule type" value="Genomic_DNA"/>
</dbReference>
<dbReference type="PANTHER" id="PTHR44688:SF16">
    <property type="entry name" value="DNA-BINDING TRANSCRIPTIONAL ACTIVATOR DEVR_DOSR"/>
    <property type="match status" value="1"/>
</dbReference>
<dbReference type="SMART" id="SM00421">
    <property type="entry name" value="HTH_LUXR"/>
    <property type="match status" value="1"/>
</dbReference>
<feature type="transmembrane region" description="Helical" evidence="4">
    <location>
        <begin position="288"/>
        <end position="308"/>
    </location>
</feature>
<feature type="transmembrane region" description="Helical" evidence="4">
    <location>
        <begin position="264"/>
        <end position="282"/>
    </location>
</feature>
<evidence type="ECO:0000313" key="7">
    <source>
        <dbReference type="Proteomes" id="UP000253805"/>
    </source>
</evidence>
<dbReference type="InterPro" id="IPR000792">
    <property type="entry name" value="Tscrpt_reg_LuxR_C"/>
</dbReference>
<feature type="domain" description="HTH luxR-type" evidence="5">
    <location>
        <begin position="402"/>
        <end position="467"/>
    </location>
</feature>
<dbReference type="PRINTS" id="PR00038">
    <property type="entry name" value="HTHLUXR"/>
</dbReference>
<dbReference type="GO" id="GO:0003677">
    <property type="term" value="F:DNA binding"/>
    <property type="evidence" value="ECO:0007669"/>
    <property type="project" value="UniProtKB-KW"/>
</dbReference>
<dbReference type="GO" id="GO:0006355">
    <property type="term" value="P:regulation of DNA-templated transcription"/>
    <property type="evidence" value="ECO:0007669"/>
    <property type="project" value="InterPro"/>
</dbReference>
<feature type="transmembrane region" description="Helical" evidence="4">
    <location>
        <begin position="138"/>
        <end position="158"/>
    </location>
</feature>
<gene>
    <name evidence="6" type="ORF">C1850_01720</name>
</gene>
<feature type="transmembrane region" description="Helical" evidence="4">
    <location>
        <begin position="12"/>
        <end position="34"/>
    </location>
</feature>
<dbReference type="PROSITE" id="PS50043">
    <property type="entry name" value="HTH_LUXR_2"/>
    <property type="match status" value="1"/>
</dbReference>
<keyword evidence="4" id="KW-1133">Transmembrane helix</keyword>
<keyword evidence="1" id="KW-0805">Transcription regulation</keyword>
<comment type="caution">
    <text evidence="6">The sequence shown here is derived from an EMBL/GenBank/DDBJ whole genome shotgun (WGS) entry which is preliminary data.</text>
</comment>
<protein>
    <submittedName>
        <fullName evidence="6">DNA-binding response regulator</fullName>
    </submittedName>
</protein>
<dbReference type="Gene3D" id="1.10.10.10">
    <property type="entry name" value="Winged helix-like DNA-binding domain superfamily/Winged helix DNA-binding domain"/>
    <property type="match status" value="1"/>
</dbReference>
<dbReference type="Pfam" id="PF00196">
    <property type="entry name" value="GerE"/>
    <property type="match status" value="1"/>
</dbReference>
<name>A0A369P3I1_9ACTN</name>
<dbReference type="AlphaFoldDB" id="A0A369P3I1"/>
<reference evidence="6 7" key="1">
    <citation type="journal article" date="2018" name="Elife">
        <title>Discovery and characterization of a prevalent human gut bacterial enzyme sufficient for the inactivation of a family of plant toxins.</title>
        <authorList>
            <person name="Koppel N."/>
            <person name="Bisanz J.E."/>
            <person name="Pandelia M.E."/>
            <person name="Turnbaugh P.J."/>
            <person name="Balskus E.P."/>
        </authorList>
    </citation>
    <scope>NUCLEOTIDE SEQUENCE [LARGE SCALE GENOMIC DNA]</scope>
    <source>
        <strain evidence="6 7">OB21 GAM 11</strain>
    </source>
</reference>
<sequence length="474" mass="50796">MREAMTDRVADWRLLGLGFWQAWQIVAMCTDIVAPTSGKLFDQGNALLILLVLMTAAYLAVVVASRRCAPFAGRGSSYVLAAALMAAGTLAMPVALHFLEGIVGIGVFVMAAASASLGNALLLIMWGELWSALATGRVGRHLYASYTFAFVLFFLIYFMPQPVAVMATTLLPIISTAVLYACRREPRREPSVVPLDVYTIPVGRLLVCLFIISVIWGLTQGIVGTFAEGDEFHMAKSLLLAGGGIGAITLSMAVTSSPSEALTLYKPVIPAMVAGIVLLLLQPAVYPFLGSGLIIMGVYCLDMLLMLVSTDIAFRGRIPVALSFGVAILATRAGTLVGSVVADGFLFAPFWTAQLRTDICLVAVLLLAIIGMLFFTMADVQRLYVTPRAQRTDESLEQKCAAVAVMGHLTNRESEVLVLLARGRSVPYICDELSIAQGTVKHHVSNIYRKLGVYDRQGLLDAIEQGGVGRSALA</sequence>
<evidence type="ECO:0000259" key="5">
    <source>
        <dbReference type="PROSITE" id="PS50043"/>
    </source>
</evidence>
<keyword evidence="4" id="KW-0812">Transmembrane</keyword>
<proteinExistence type="predicted"/>
<dbReference type="CDD" id="cd06170">
    <property type="entry name" value="LuxR_C_like"/>
    <property type="match status" value="1"/>
</dbReference>
<evidence type="ECO:0000256" key="3">
    <source>
        <dbReference type="ARBA" id="ARBA00023163"/>
    </source>
</evidence>
<feature type="transmembrane region" description="Helical" evidence="4">
    <location>
        <begin position="164"/>
        <end position="183"/>
    </location>
</feature>
<evidence type="ECO:0000256" key="4">
    <source>
        <dbReference type="SAM" id="Phobius"/>
    </source>
</evidence>
<dbReference type="PANTHER" id="PTHR44688">
    <property type="entry name" value="DNA-BINDING TRANSCRIPTIONAL ACTIVATOR DEVR_DOSR"/>
    <property type="match status" value="1"/>
</dbReference>
<feature type="transmembrane region" description="Helical" evidence="4">
    <location>
        <begin position="46"/>
        <end position="65"/>
    </location>
</feature>
<accession>A0A369P3I1</accession>
<dbReference type="InterPro" id="IPR016032">
    <property type="entry name" value="Sig_transdc_resp-reg_C-effctor"/>
</dbReference>
<keyword evidence="4" id="KW-0472">Membrane</keyword>
<feature type="transmembrane region" description="Helical" evidence="4">
    <location>
        <begin position="238"/>
        <end position="257"/>
    </location>
</feature>
<feature type="transmembrane region" description="Helical" evidence="4">
    <location>
        <begin position="359"/>
        <end position="378"/>
    </location>
</feature>
<keyword evidence="2 6" id="KW-0238">DNA-binding</keyword>
<dbReference type="InterPro" id="IPR036388">
    <property type="entry name" value="WH-like_DNA-bd_sf"/>
</dbReference>
<dbReference type="SUPFAM" id="SSF46894">
    <property type="entry name" value="C-terminal effector domain of the bipartite response regulators"/>
    <property type="match status" value="1"/>
</dbReference>
<organism evidence="6 7">
    <name type="scientific">Adlercreutzia equolifaciens subsp. celatus</name>
    <dbReference type="NCBI Taxonomy" id="394340"/>
    <lineage>
        <taxon>Bacteria</taxon>
        <taxon>Bacillati</taxon>
        <taxon>Actinomycetota</taxon>
        <taxon>Coriobacteriia</taxon>
        <taxon>Eggerthellales</taxon>
        <taxon>Eggerthellaceae</taxon>
        <taxon>Adlercreutzia</taxon>
    </lineage>
</organism>
<feature type="transmembrane region" description="Helical" evidence="4">
    <location>
        <begin position="195"/>
        <end position="218"/>
    </location>
</feature>
<feature type="transmembrane region" description="Helical" evidence="4">
    <location>
        <begin position="102"/>
        <end position="126"/>
    </location>
</feature>